<reference evidence="2" key="1">
    <citation type="submission" date="2021-06" db="EMBL/GenBank/DDBJ databases">
        <title>Comparative genomics, transcriptomics and evolutionary studies reveal genomic signatures of adaptation to plant cell wall in hemibiotrophic fungi.</title>
        <authorList>
            <consortium name="DOE Joint Genome Institute"/>
            <person name="Baroncelli R."/>
            <person name="Diaz J.F."/>
            <person name="Benocci T."/>
            <person name="Peng M."/>
            <person name="Battaglia E."/>
            <person name="Haridas S."/>
            <person name="Andreopoulos W."/>
            <person name="Labutti K."/>
            <person name="Pangilinan J."/>
            <person name="Floch G.L."/>
            <person name="Makela M.R."/>
            <person name="Henrissat B."/>
            <person name="Grigoriev I.V."/>
            <person name="Crouch J.A."/>
            <person name="De Vries R.P."/>
            <person name="Sukno S.A."/>
            <person name="Thon M.R."/>
        </authorList>
    </citation>
    <scope>NUCLEOTIDE SEQUENCE</scope>
    <source>
        <strain evidence="2">MAFF235873</strain>
    </source>
</reference>
<evidence type="ECO:0000256" key="1">
    <source>
        <dbReference type="SAM" id="SignalP"/>
    </source>
</evidence>
<feature type="chain" id="PRO_5041942538" evidence="1">
    <location>
        <begin position="20"/>
        <end position="82"/>
    </location>
</feature>
<dbReference type="Proteomes" id="UP001232148">
    <property type="component" value="Unassembled WGS sequence"/>
</dbReference>
<feature type="signal peptide" evidence="1">
    <location>
        <begin position="1"/>
        <end position="19"/>
    </location>
</feature>
<dbReference type="EMBL" id="MU842853">
    <property type="protein sequence ID" value="KAK2030306.1"/>
    <property type="molecule type" value="Genomic_DNA"/>
</dbReference>
<proteinExistence type="predicted"/>
<dbReference type="AlphaFoldDB" id="A0AAD9HLI1"/>
<protein>
    <submittedName>
        <fullName evidence="2">Uncharacterized protein</fullName>
    </submittedName>
</protein>
<sequence length="82" mass="9238">MKPISVTAFIFALATVASAVNLQQLEDRSPRHGVKTRLRPHRDRGCKGYNRICSRDSECCSQSCNSIIWRCEKDYDSGSDSD</sequence>
<evidence type="ECO:0000313" key="3">
    <source>
        <dbReference type="Proteomes" id="UP001232148"/>
    </source>
</evidence>
<name>A0AAD9HLI1_9PEZI</name>
<evidence type="ECO:0000313" key="2">
    <source>
        <dbReference type="EMBL" id="KAK2030306.1"/>
    </source>
</evidence>
<accession>A0AAD9HLI1</accession>
<keyword evidence="3" id="KW-1185">Reference proteome</keyword>
<keyword evidence="1" id="KW-0732">Signal</keyword>
<organism evidence="2 3">
    <name type="scientific">Colletotrichum zoysiae</name>
    <dbReference type="NCBI Taxonomy" id="1216348"/>
    <lineage>
        <taxon>Eukaryota</taxon>
        <taxon>Fungi</taxon>
        <taxon>Dikarya</taxon>
        <taxon>Ascomycota</taxon>
        <taxon>Pezizomycotina</taxon>
        <taxon>Sordariomycetes</taxon>
        <taxon>Hypocreomycetidae</taxon>
        <taxon>Glomerellales</taxon>
        <taxon>Glomerellaceae</taxon>
        <taxon>Colletotrichum</taxon>
        <taxon>Colletotrichum graminicola species complex</taxon>
    </lineage>
</organism>
<gene>
    <name evidence="2" type="ORF">LX32DRAFT_332073</name>
</gene>
<comment type="caution">
    <text evidence="2">The sequence shown here is derived from an EMBL/GenBank/DDBJ whole genome shotgun (WGS) entry which is preliminary data.</text>
</comment>